<organism evidence="2 3">
    <name type="scientific">Arcanobacterium pinnipediorum</name>
    <dbReference type="NCBI Taxonomy" id="1503041"/>
    <lineage>
        <taxon>Bacteria</taxon>
        <taxon>Bacillati</taxon>
        <taxon>Actinomycetota</taxon>
        <taxon>Actinomycetes</taxon>
        <taxon>Actinomycetales</taxon>
        <taxon>Actinomycetaceae</taxon>
        <taxon>Arcanobacterium</taxon>
    </lineage>
</organism>
<feature type="transmembrane region" description="Helical" evidence="1">
    <location>
        <begin position="6"/>
        <end position="26"/>
    </location>
</feature>
<gene>
    <name evidence="2" type="ORF">NG665_04965</name>
</gene>
<sequence length="205" mass="22648">MGSYIMPGITVLFFALIGVGMIYVLIGSRHQGAWDDDAHVTAAMKKRGWKVKPKIDEATSFLLGSHTPGEMWPIIAGQTGVQGIAKDSWKAVTLRRGSDDQLVISLQLAQRSDGAIAQLAEALVKHRSETFDLRTVVGTTPDYFTPDLRTAITSWTEMEFLYFHGEHLTVGVPTEHGRPDIIDYLEENIAKLRAIGKTLPAQVWS</sequence>
<dbReference type="Proteomes" id="UP001056109">
    <property type="component" value="Chromosome"/>
</dbReference>
<dbReference type="EMBL" id="CP099547">
    <property type="protein sequence ID" value="USR78747.1"/>
    <property type="molecule type" value="Genomic_DNA"/>
</dbReference>
<dbReference type="RefSeq" id="WP_252672561.1">
    <property type="nucleotide sequence ID" value="NZ_CP099547.1"/>
</dbReference>
<evidence type="ECO:0000313" key="2">
    <source>
        <dbReference type="EMBL" id="USR78747.1"/>
    </source>
</evidence>
<keyword evidence="1" id="KW-1133">Transmembrane helix</keyword>
<protein>
    <recommendedName>
        <fullName evidence="4">GyrI-like small molecule binding domain-containing protein</fullName>
    </recommendedName>
</protein>
<accession>A0ABY5AFU8</accession>
<keyword evidence="1" id="KW-0812">Transmembrane</keyword>
<keyword evidence="1" id="KW-0472">Membrane</keyword>
<evidence type="ECO:0000313" key="3">
    <source>
        <dbReference type="Proteomes" id="UP001056109"/>
    </source>
</evidence>
<name>A0ABY5AFU8_9ACTO</name>
<evidence type="ECO:0000256" key="1">
    <source>
        <dbReference type="SAM" id="Phobius"/>
    </source>
</evidence>
<evidence type="ECO:0008006" key="4">
    <source>
        <dbReference type="Google" id="ProtNLM"/>
    </source>
</evidence>
<keyword evidence="3" id="KW-1185">Reference proteome</keyword>
<proteinExistence type="predicted"/>
<reference evidence="2" key="1">
    <citation type="submission" date="2022-06" db="EMBL/GenBank/DDBJ databases">
        <title>Complete Genome Sequence of Arcanobacterium pinnipediorum strain DSM 28752 isolated from a harbour seal.</title>
        <authorList>
            <person name="Borowiak M."/>
            <person name="Kreitlow A."/>
            <person name="Alssahen M."/>
            <person name="Malorny B."/>
            <person name="Laemmler C."/>
            <person name="Prenger-Berninghoff E."/>
            <person name="Siebert U."/>
            <person name="Ploetz M."/>
            <person name="Abdulmawjood A."/>
        </authorList>
    </citation>
    <scope>NUCLEOTIDE SEQUENCE</scope>
    <source>
        <strain evidence="2">DSM 28752</strain>
    </source>
</reference>